<gene>
    <name evidence="2" type="ORF">IFM89_023591</name>
</gene>
<evidence type="ECO:0000313" key="2">
    <source>
        <dbReference type="EMBL" id="KAF9598019.1"/>
    </source>
</evidence>
<dbReference type="Proteomes" id="UP000631114">
    <property type="component" value="Unassembled WGS sequence"/>
</dbReference>
<organism evidence="2 3">
    <name type="scientific">Coptis chinensis</name>
    <dbReference type="NCBI Taxonomy" id="261450"/>
    <lineage>
        <taxon>Eukaryota</taxon>
        <taxon>Viridiplantae</taxon>
        <taxon>Streptophyta</taxon>
        <taxon>Embryophyta</taxon>
        <taxon>Tracheophyta</taxon>
        <taxon>Spermatophyta</taxon>
        <taxon>Magnoliopsida</taxon>
        <taxon>Ranunculales</taxon>
        <taxon>Ranunculaceae</taxon>
        <taxon>Coptidoideae</taxon>
        <taxon>Coptis</taxon>
    </lineage>
</organism>
<feature type="compositionally biased region" description="Low complexity" evidence="1">
    <location>
        <begin position="1"/>
        <end position="22"/>
    </location>
</feature>
<protein>
    <submittedName>
        <fullName evidence="2">Uncharacterized protein</fullName>
    </submittedName>
</protein>
<name>A0A835HES4_9MAGN</name>
<feature type="region of interest" description="Disordered" evidence="1">
    <location>
        <begin position="1"/>
        <end position="30"/>
    </location>
</feature>
<evidence type="ECO:0000256" key="1">
    <source>
        <dbReference type="SAM" id="MobiDB-lite"/>
    </source>
</evidence>
<proteinExistence type="predicted"/>
<sequence>MATPTPSSDASAPSPSGSVSHTPINEPTPIDVDTAAASISSDEEIALAESADPLKGVNVLIDWNRFGCEKCCMGKGQISMFM</sequence>
<keyword evidence="3" id="KW-1185">Reference proteome</keyword>
<evidence type="ECO:0000313" key="3">
    <source>
        <dbReference type="Proteomes" id="UP000631114"/>
    </source>
</evidence>
<dbReference type="AlphaFoldDB" id="A0A835HES4"/>
<dbReference type="EMBL" id="JADFTS010000007">
    <property type="protein sequence ID" value="KAF9598019.1"/>
    <property type="molecule type" value="Genomic_DNA"/>
</dbReference>
<reference evidence="2 3" key="1">
    <citation type="submission" date="2020-10" db="EMBL/GenBank/DDBJ databases">
        <title>The Coptis chinensis genome and diversification of protoberbering-type alkaloids.</title>
        <authorList>
            <person name="Wang B."/>
            <person name="Shu S."/>
            <person name="Song C."/>
            <person name="Liu Y."/>
        </authorList>
    </citation>
    <scope>NUCLEOTIDE SEQUENCE [LARGE SCALE GENOMIC DNA]</scope>
    <source>
        <strain evidence="2">HL-2020</strain>
        <tissue evidence="2">Leaf</tissue>
    </source>
</reference>
<comment type="caution">
    <text evidence="2">The sequence shown here is derived from an EMBL/GenBank/DDBJ whole genome shotgun (WGS) entry which is preliminary data.</text>
</comment>
<accession>A0A835HES4</accession>